<gene>
    <name evidence="2" type="ORF">D1825_14540</name>
</gene>
<dbReference type="InterPro" id="IPR002838">
    <property type="entry name" value="AIM24"/>
</dbReference>
<evidence type="ECO:0000256" key="1">
    <source>
        <dbReference type="SAM" id="MobiDB-lite"/>
    </source>
</evidence>
<dbReference type="Gene3D" id="3.60.160.10">
    <property type="entry name" value="Mitochondrial biogenesis AIM24"/>
    <property type="match status" value="1"/>
</dbReference>
<proteinExistence type="predicted"/>
<reference evidence="2 3" key="1">
    <citation type="submission" date="2018-08" db="EMBL/GenBank/DDBJ databases">
        <title>Cellulomonas rhizosphaerae sp. nov., a novel actinomycete isolated from soil.</title>
        <authorList>
            <person name="Tian Y."/>
        </authorList>
    </citation>
    <scope>NUCLEOTIDE SEQUENCE [LARGE SCALE GENOMIC DNA]</scope>
    <source>
        <strain evidence="2 3">NEAU-TCZ24</strain>
    </source>
</reference>
<evidence type="ECO:0000313" key="3">
    <source>
        <dbReference type="Proteomes" id="UP000283374"/>
    </source>
</evidence>
<dbReference type="InterPro" id="IPR036983">
    <property type="entry name" value="AIM24_sf"/>
</dbReference>
<organism evidence="2 3">
    <name type="scientific">Cellulomonas rhizosphaerae</name>
    <dbReference type="NCBI Taxonomy" id="2293719"/>
    <lineage>
        <taxon>Bacteria</taxon>
        <taxon>Bacillati</taxon>
        <taxon>Actinomycetota</taxon>
        <taxon>Actinomycetes</taxon>
        <taxon>Micrococcales</taxon>
        <taxon>Cellulomonadaceae</taxon>
        <taxon>Cellulomonas</taxon>
    </lineage>
</organism>
<dbReference type="NCBIfam" id="TIGR00266">
    <property type="entry name" value="TIGR00266 family protein"/>
    <property type="match status" value="1"/>
</dbReference>
<comment type="caution">
    <text evidence="2">The sequence shown here is derived from an EMBL/GenBank/DDBJ whole genome shotgun (WGS) entry which is preliminary data.</text>
</comment>
<evidence type="ECO:0000313" key="2">
    <source>
        <dbReference type="EMBL" id="RHA38312.1"/>
    </source>
</evidence>
<feature type="compositionally biased region" description="Basic and acidic residues" evidence="1">
    <location>
        <begin position="24"/>
        <end position="37"/>
    </location>
</feature>
<dbReference type="AlphaFoldDB" id="A0A413RIS9"/>
<name>A0A413RIS9_9CELL</name>
<keyword evidence="3" id="KW-1185">Reference proteome</keyword>
<dbReference type="EMBL" id="QWKP01000215">
    <property type="protein sequence ID" value="RHA38312.1"/>
    <property type="molecule type" value="Genomic_DNA"/>
</dbReference>
<dbReference type="SUPFAM" id="SSF51219">
    <property type="entry name" value="TRAP-like"/>
    <property type="match status" value="1"/>
</dbReference>
<dbReference type="PANTHER" id="PTHR43657:SF1">
    <property type="entry name" value="ALTERED INHERITANCE OF MITOCHONDRIA PROTEIN 24, MITOCHONDRIAL"/>
    <property type="match status" value="1"/>
</dbReference>
<dbReference type="OrthoDB" id="6048299at2"/>
<sequence length="266" mass="28178">MFRSVGPAQVRCYARPPTRRGRTRHDGVAEGRRRQEDSTVHVQIDDGPAFAFAEITLPPGGSVRVESGAMASQRGDVTVETSTRGGFMKGLRRAFGGESFFVNDFTSAYGGTLGIAPALPGDIAQVHLPGGDELLVQSGGWLASDLSVEVDSSWGGARGFFSGAGLILLRCSGQGDLLVAAYGGIRGATLAPGERMVIDTGHVVAFESTVQYSIRKAGNWKTTFLGGEGLVAEFIGPGQVFMQTRSTSDLISWLDARLPRHDSSNN</sequence>
<dbReference type="Pfam" id="PF01987">
    <property type="entry name" value="AIM24"/>
    <property type="match status" value="1"/>
</dbReference>
<dbReference type="PANTHER" id="PTHR43657">
    <property type="entry name" value="TRYPTOPHAN RNA-BINDING ATTENUATOR PROTEIN-LIKE PROTEIN"/>
    <property type="match status" value="1"/>
</dbReference>
<dbReference type="InterPro" id="IPR016031">
    <property type="entry name" value="Trp_RNA-bd_attenuator-like_dom"/>
</dbReference>
<feature type="region of interest" description="Disordered" evidence="1">
    <location>
        <begin position="16"/>
        <end position="37"/>
    </location>
</feature>
<dbReference type="Proteomes" id="UP000283374">
    <property type="component" value="Unassembled WGS sequence"/>
</dbReference>
<protein>
    <submittedName>
        <fullName evidence="2">TIGR00266 family protein</fullName>
    </submittedName>
</protein>
<accession>A0A413RIS9</accession>